<name>A0A1D1ZX81_AUXPR</name>
<keyword evidence="2" id="KW-0732">Signal</keyword>
<evidence type="ECO:0000256" key="2">
    <source>
        <dbReference type="SAM" id="SignalP"/>
    </source>
</evidence>
<feature type="signal peptide" evidence="2">
    <location>
        <begin position="1"/>
        <end position="21"/>
    </location>
</feature>
<sequence length="288" mass="27755">MAPRILALAAAVLCTIITCAGAPVNSPTSGPPIFVASGEAYGSAQGVGANAGSSASATSSDTGAIITGKGSGEASSDGAVRAEVSGAFSGTAGDQEVSSSFIGASLAGGSLRGALTASAEGRASADEAGAQASGKCTTSAGGTIDEVAVAGRDPTLLGIGCNLPSPVPTPSPAAGPSPSASPSTSSSPSPSPGTVLDPPLVYAGATFTPYLYYILNVQVTTTFAAATISCSLKDSQGVTLQIETVQADASRTTSFSLDVEETIFVAAASFTCFATTAGGQDSPTAVPQ</sequence>
<feature type="compositionally biased region" description="Pro residues" evidence="1">
    <location>
        <begin position="165"/>
        <end position="175"/>
    </location>
</feature>
<feature type="compositionally biased region" description="Low complexity" evidence="1">
    <location>
        <begin position="176"/>
        <end position="193"/>
    </location>
</feature>
<evidence type="ECO:0000256" key="1">
    <source>
        <dbReference type="SAM" id="MobiDB-lite"/>
    </source>
</evidence>
<dbReference type="EMBL" id="GDKF01007161">
    <property type="protein sequence ID" value="JAT71461.1"/>
    <property type="molecule type" value="Transcribed_RNA"/>
</dbReference>
<proteinExistence type="predicted"/>
<feature type="region of interest" description="Disordered" evidence="1">
    <location>
        <begin position="160"/>
        <end position="193"/>
    </location>
</feature>
<feature type="chain" id="PRO_5008901279" evidence="2">
    <location>
        <begin position="22"/>
        <end position="288"/>
    </location>
</feature>
<dbReference type="AlphaFoldDB" id="A0A1D1ZX81"/>
<evidence type="ECO:0000313" key="3">
    <source>
        <dbReference type="EMBL" id="JAT71461.1"/>
    </source>
</evidence>
<protein>
    <submittedName>
        <fullName evidence="3">Uncharacterized protein</fullName>
    </submittedName>
</protein>
<reference evidence="3" key="1">
    <citation type="submission" date="2015-08" db="EMBL/GenBank/DDBJ databases">
        <authorList>
            <person name="Babu N.S."/>
            <person name="Beckwith C.J."/>
            <person name="Beseler K.G."/>
            <person name="Brison A."/>
            <person name="Carone J.V."/>
            <person name="Caskin T.P."/>
            <person name="Diamond M."/>
            <person name="Durham M.E."/>
            <person name="Foxe J.M."/>
            <person name="Go M."/>
            <person name="Henderson B.A."/>
            <person name="Jones I.B."/>
            <person name="McGettigan J.A."/>
            <person name="Micheletti S.J."/>
            <person name="Nasrallah M.E."/>
            <person name="Ortiz D."/>
            <person name="Piller C.R."/>
            <person name="Privatt S.R."/>
            <person name="Schneider S.L."/>
            <person name="Sharp S."/>
            <person name="Smith T.C."/>
            <person name="Stanton J.D."/>
            <person name="Ullery H.E."/>
            <person name="Wilson R.J."/>
            <person name="Serrano M.G."/>
            <person name="Buck G."/>
            <person name="Lee V."/>
            <person name="Wang Y."/>
            <person name="Carvalho R."/>
            <person name="Voegtly L."/>
            <person name="Shi R."/>
            <person name="Duckworth R."/>
            <person name="Johnson A."/>
            <person name="Loviza R."/>
            <person name="Walstead R."/>
            <person name="Shah Z."/>
            <person name="Kiflezghi M."/>
            <person name="Wade K."/>
            <person name="Ball S.L."/>
            <person name="Bradley K.W."/>
            <person name="Asai D.J."/>
            <person name="Bowman C.A."/>
            <person name="Russell D.A."/>
            <person name="Pope W.H."/>
            <person name="Jacobs-Sera D."/>
            <person name="Hendrix R.W."/>
            <person name="Hatfull G.F."/>
        </authorList>
    </citation>
    <scope>NUCLEOTIDE SEQUENCE</scope>
</reference>
<organism evidence="3">
    <name type="scientific">Auxenochlorella protothecoides</name>
    <name type="common">Green microalga</name>
    <name type="synonym">Chlorella protothecoides</name>
    <dbReference type="NCBI Taxonomy" id="3075"/>
    <lineage>
        <taxon>Eukaryota</taxon>
        <taxon>Viridiplantae</taxon>
        <taxon>Chlorophyta</taxon>
        <taxon>core chlorophytes</taxon>
        <taxon>Trebouxiophyceae</taxon>
        <taxon>Chlorellales</taxon>
        <taxon>Chlorellaceae</taxon>
        <taxon>Auxenochlorella</taxon>
    </lineage>
</organism>
<accession>A0A1D1ZX81</accession>
<gene>
    <name evidence="3" type="ORF">g.71577</name>
</gene>